<accession>A0A4Q7XYP1</accession>
<evidence type="ECO:0000313" key="1">
    <source>
        <dbReference type="EMBL" id="RZU29074.1"/>
    </source>
</evidence>
<organism evidence="1 2">
    <name type="scientific">Edaphobacter modestus</name>
    <dbReference type="NCBI Taxonomy" id="388466"/>
    <lineage>
        <taxon>Bacteria</taxon>
        <taxon>Pseudomonadati</taxon>
        <taxon>Acidobacteriota</taxon>
        <taxon>Terriglobia</taxon>
        <taxon>Terriglobales</taxon>
        <taxon>Acidobacteriaceae</taxon>
        <taxon>Edaphobacter</taxon>
    </lineage>
</organism>
<reference evidence="1 2" key="1">
    <citation type="submission" date="2019-02" db="EMBL/GenBank/DDBJ databases">
        <title>Genomic Encyclopedia of Archaeal and Bacterial Type Strains, Phase II (KMG-II): from individual species to whole genera.</title>
        <authorList>
            <person name="Goeker M."/>
        </authorList>
    </citation>
    <scope>NUCLEOTIDE SEQUENCE [LARGE SCALE GENOMIC DNA]</scope>
    <source>
        <strain evidence="1 2">DSM 18101</strain>
    </source>
</reference>
<keyword evidence="2" id="KW-1185">Reference proteome</keyword>
<dbReference type="Proteomes" id="UP000292958">
    <property type="component" value="Unassembled WGS sequence"/>
</dbReference>
<protein>
    <submittedName>
        <fullName evidence="1">Uncharacterized protein</fullName>
    </submittedName>
</protein>
<comment type="caution">
    <text evidence="1">The sequence shown here is derived from an EMBL/GenBank/DDBJ whole genome shotgun (WGS) entry which is preliminary data.</text>
</comment>
<proteinExistence type="predicted"/>
<gene>
    <name evidence="1" type="ORF">BDD14_6669</name>
</gene>
<dbReference type="EMBL" id="SHKW01000008">
    <property type="protein sequence ID" value="RZU29074.1"/>
    <property type="molecule type" value="Genomic_DNA"/>
</dbReference>
<dbReference type="AlphaFoldDB" id="A0A4Q7XYP1"/>
<sequence length="144" mass="16126">MKDFRSANVFRGAQPLSPLGAEGVVATRLLNVPENFFLDLANSAWNLRRGSVDSVTGEPKPHLAKIARHVERLWDSLEQVSLRIQDHYNQPYDSGQSLEVLAFQPTPGIDREIVAETIRPTVYLQGQRIQMGQVIVATPKILPR</sequence>
<evidence type="ECO:0000313" key="2">
    <source>
        <dbReference type="Proteomes" id="UP000292958"/>
    </source>
</evidence>
<name>A0A4Q7XYP1_9BACT</name>